<dbReference type="InterPro" id="IPR047121">
    <property type="entry name" value="YjiB-like"/>
</dbReference>
<evidence type="ECO:0000259" key="2">
    <source>
        <dbReference type="Pfam" id="PF07883"/>
    </source>
</evidence>
<dbReference type="InterPro" id="IPR013096">
    <property type="entry name" value="Cupin_2"/>
</dbReference>
<dbReference type="PIRSF" id="PIRSF019307">
    <property type="entry name" value="UCP019307"/>
    <property type="match status" value="1"/>
</dbReference>
<organism evidence="3 4">
    <name type="scientific">Pelagibacterium nitratireducens</name>
    <dbReference type="NCBI Taxonomy" id="1046114"/>
    <lineage>
        <taxon>Bacteria</taxon>
        <taxon>Pseudomonadati</taxon>
        <taxon>Pseudomonadota</taxon>
        <taxon>Alphaproteobacteria</taxon>
        <taxon>Hyphomicrobiales</taxon>
        <taxon>Devosiaceae</taxon>
        <taxon>Pelagibacterium</taxon>
    </lineage>
</organism>
<dbReference type="EMBL" id="CP146275">
    <property type="protein sequence ID" value="WWT34036.1"/>
    <property type="molecule type" value="Genomic_DNA"/>
</dbReference>
<dbReference type="RefSeq" id="WP_338609778.1">
    <property type="nucleotide sequence ID" value="NZ_CP146275.1"/>
</dbReference>
<dbReference type="Gene3D" id="2.60.120.10">
    <property type="entry name" value="Jelly Rolls"/>
    <property type="match status" value="1"/>
</dbReference>
<accession>A0ABZ2I2K1</accession>
<dbReference type="InterPro" id="IPR014500">
    <property type="entry name" value="UCP019307_cupin"/>
</dbReference>
<dbReference type="PANTHER" id="PTHR36448:SF2">
    <property type="entry name" value="CUPIN TYPE-1 DOMAIN-CONTAINING PROTEIN"/>
    <property type="match status" value="1"/>
</dbReference>
<dbReference type="InterPro" id="IPR011051">
    <property type="entry name" value="RmlC_Cupin_sf"/>
</dbReference>
<proteinExistence type="predicted"/>
<name>A0ABZ2I2K1_9HYPH</name>
<feature type="region of interest" description="Disordered" evidence="1">
    <location>
        <begin position="148"/>
        <end position="170"/>
    </location>
</feature>
<keyword evidence="4" id="KW-1185">Reference proteome</keyword>
<protein>
    <submittedName>
        <fullName evidence="3">Cupin domain-containing protein</fullName>
    </submittedName>
</protein>
<dbReference type="SUPFAM" id="SSF51182">
    <property type="entry name" value="RmlC-like cupins"/>
    <property type="match status" value="1"/>
</dbReference>
<reference evidence="3 4" key="1">
    <citation type="submission" date="2024-02" db="EMBL/GenBank/DDBJ databases">
        <title>Complete genome sequence of Pelagibacterium nitratireducens ZH15.</title>
        <authorList>
            <person name="Zhao L.H."/>
        </authorList>
    </citation>
    <scope>NUCLEOTIDE SEQUENCE [LARGE SCALE GENOMIC DNA]</scope>
    <source>
        <strain evidence="3 4">ZH15</strain>
    </source>
</reference>
<dbReference type="CDD" id="cd02219">
    <property type="entry name" value="cupin_YjlB-like"/>
    <property type="match status" value="1"/>
</dbReference>
<dbReference type="Proteomes" id="UP001369958">
    <property type="component" value="Chromosome"/>
</dbReference>
<evidence type="ECO:0000313" key="4">
    <source>
        <dbReference type="Proteomes" id="UP001369958"/>
    </source>
</evidence>
<gene>
    <name evidence="3" type="ORF">V6617_06120</name>
</gene>
<dbReference type="PANTHER" id="PTHR36448">
    <property type="entry name" value="BLR7373 PROTEIN"/>
    <property type="match status" value="1"/>
</dbReference>
<dbReference type="Pfam" id="PF07883">
    <property type="entry name" value="Cupin_2"/>
    <property type="match status" value="1"/>
</dbReference>
<evidence type="ECO:0000256" key="1">
    <source>
        <dbReference type="SAM" id="MobiDB-lite"/>
    </source>
</evidence>
<evidence type="ECO:0000313" key="3">
    <source>
        <dbReference type="EMBL" id="WWT34036.1"/>
    </source>
</evidence>
<dbReference type="InterPro" id="IPR014710">
    <property type="entry name" value="RmlC-like_jellyroll"/>
</dbReference>
<sequence length="170" mass="17859">MAGTGVIERLILEDDGRFPNSTLAVLVYRAAIEQGSSAEAFKTLLSRNGWPAQWVGSIFQYHHYHSTAHEALGVASGSAQIALGGPRGVTVSVSEGDAVVIPAGVAHKLESASTDFAVVGAYPPGQDWDILTGEHGERETALANISNVPAPRTDPVQGETGPLLEAWSEE</sequence>
<feature type="domain" description="Cupin type-2" evidence="2">
    <location>
        <begin position="62"/>
        <end position="115"/>
    </location>
</feature>